<keyword evidence="8 10" id="KW-0472">Membrane</keyword>
<feature type="transmembrane region" description="Helical" evidence="10">
    <location>
        <begin position="278"/>
        <end position="298"/>
    </location>
</feature>
<evidence type="ECO:0000313" key="12">
    <source>
        <dbReference type="Proteomes" id="UP000398389"/>
    </source>
</evidence>
<feature type="transmembrane region" description="Helical" evidence="10">
    <location>
        <begin position="414"/>
        <end position="437"/>
    </location>
</feature>
<dbReference type="GO" id="GO:0015031">
    <property type="term" value="P:protein transport"/>
    <property type="evidence" value="ECO:0007669"/>
    <property type="project" value="UniProtKB-KW"/>
</dbReference>
<dbReference type="Pfam" id="PF03169">
    <property type="entry name" value="OPT"/>
    <property type="match status" value="1"/>
</dbReference>
<keyword evidence="12" id="KW-1185">Reference proteome</keyword>
<proteinExistence type="inferred from homology"/>
<accession>A0A5E8BZV0</accession>
<dbReference type="OrthoDB" id="9986677at2759"/>
<feature type="transmembrane region" description="Helical" evidence="10">
    <location>
        <begin position="770"/>
        <end position="793"/>
    </location>
</feature>
<dbReference type="PANTHER" id="PTHR22601">
    <property type="entry name" value="ISP4 LIKE PROTEIN"/>
    <property type="match status" value="1"/>
</dbReference>
<dbReference type="NCBIfam" id="TIGR00727">
    <property type="entry name" value="ISP4_OPT"/>
    <property type="match status" value="1"/>
</dbReference>
<keyword evidence="4 10" id="KW-0812">Transmembrane</keyword>
<feature type="transmembrane region" description="Helical" evidence="10">
    <location>
        <begin position="701"/>
        <end position="719"/>
    </location>
</feature>
<evidence type="ECO:0000256" key="9">
    <source>
        <dbReference type="SAM" id="MobiDB-lite"/>
    </source>
</evidence>
<dbReference type="InterPro" id="IPR004813">
    <property type="entry name" value="OPT"/>
</dbReference>
<sequence length="871" mass="98328">MSSGKSTSVDPREQDSLLQEGTMSSSFSDGYSNPVITNTSNSKKSEVIESFQNTDILIRFGQDPDSSDNDPVAEFLYNKYMEMSSNEAIEILRETIKHHDDDLNFPQTVMDKIENLVNYGPAAINGDEEGFIREAKIEATLIYWYSPYPEVRAVTVPFDDTEEPCDTPRAYLLGLVWAVVGTGVNQFFGPRQPSIAIAAGVLQIIIMPCGRLLQYTLPDWGVIIRGRRFSLNPGPWSYKEQMFTTVLVNCTVRGAYAANLNIIAEKLPLFYNNTWASAGYQFLLVFSTQFMGFGFAGIMRRLIVYPVRTVCPTMLPMLALNRALASKEPKKRIHGWSLSRYQFFLITFAISFLYFWVPNYLFTALSTFSWMTWIAPNNYNLATITGSLSGLGINPIPTFDWTVINYNNPLMLPFYAFVSQYIGVIISGCVLIPALFWTNYKWTAFFPINSNRVFANDGSVYDVRKVLTNGLLDVSKYQEYSPPFFTAANLVVHGANFTLYPFAIIYCFITDWETIKKSGQEILETLKNPKRSNYASYKDVHSQMMSKYKEVPDWWFLILLLAALGMGIGMVKGYPTHTPVWGIFFAMGLNIVFLVPITLVYALTGFAFGLDILVELIIGYAIPGNGTAINILKAYGYNIDGQAQNYLTDLKMGHYAKLPPRAMFRGQVTATIFQVLVAVGVVNWQLSNVDQFCTPEQPQRFTCPVANSFFSASVFWGVIGPRRIFDGLYPVLRWCFLIGGLLPFPIAFLRRRFPRYTRYVHPTLILGGMLGYAPYNLSYFTGGLYFAVLFNYYLRTRYQLWWEKYNYVLSASLTTGVALSAIIIFFSVQYHDKKLVWWGNTVASSGLDAAAKPRLTIPTGSIVGPAKGQYP</sequence>
<feature type="transmembrane region" description="Helical" evidence="10">
    <location>
        <begin position="554"/>
        <end position="574"/>
    </location>
</feature>
<dbReference type="NCBIfam" id="TIGR00728">
    <property type="entry name" value="OPT_sfam"/>
    <property type="match status" value="1"/>
</dbReference>
<comment type="similarity">
    <text evidence="2">Belongs to the oligopeptide OPT transporter family.</text>
</comment>
<dbReference type="AlphaFoldDB" id="A0A5E8BZV0"/>
<dbReference type="RefSeq" id="XP_031854640.1">
    <property type="nucleotide sequence ID" value="XM_031998749.1"/>
</dbReference>
<evidence type="ECO:0000313" key="11">
    <source>
        <dbReference type="EMBL" id="VVT54355.1"/>
    </source>
</evidence>
<keyword evidence="5" id="KW-0571">Peptide transport</keyword>
<evidence type="ECO:0000256" key="10">
    <source>
        <dbReference type="SAM" id="Phobius"/>
    </source>
</evidence>
<reference evidence="11 12" key="1">
    <citation type="submission" date="2019-09" db="EMBL/GenBank/DDBJ databases">
        <authorList>
            <person name="Brejova B."/>
        </authorList>
    </citation>
    <scope>NUCLEOTIDE SEQUENCE [LARGE SCALE GENOMIC DNA]</scope>
</reference>
<dbReference type="EMBL" id="CABVLU010000003">
    <property type="protein sequence ID" value="VVT54355.1"/>
    <property type="molecule type" value="Genomic_DNA"/>
</dbReference>
<dbReference type="GO" id="GO:0016020">
    <property type="term" value="C:membrane"/>
    <property type="evidence" value="ECO:0007669"/>
    <property type="project" value="UniProtKB-SubCell"/>
</dbReference>
<gene>
    <name evidence="11" type="ORF">SAPINGB_P004034</name>
</gene>
<keyword evidence="3" id="KW-0813">Transport</keyword>
<feature type="region of interest" description="Disordered" evidence="9">
    <location>
        <begin position="1"/>
        <end position="39"/>
    </location>
</feature>
<evidence type="ECO:0000256" key="6">
    <source>
        <dbReference type="ARBA" id="ARBA00022927"/>
    </source>
</evidence>
<dbReference type="GO" id="GO:0035673">
    <property type="term" value="F:oligopeptide transmembrane transporter activity"/>
    <property type="evidence" value="ECO:0007669"/>
    <property type="project" value="InterPro"/>
</dbReference>
<dbReference type="GeneID" id="43582849"/>
<organism evidence="11 12">
    <name type="scientific">Magnusiomyces paraingens</name>
    <dbReference type="NCBI Taxonomy" id="2606893"/>
    <lineage>
        <taxon>Eukaryota</taxon>
        <taxon>Fungi</taxon>
        <taxon>Dikarya</taxon>
        <taxon>Ascomycota</taxon>
        <taxon>Saccharomycotina</taxon>
        <taxon>Dipodascomycetes</taxon>
        <taxon>Dipodascales</taxon>
        <taxon>Dipodascaceae</taxon>
        <taxon>Magnusiomyces</taxon>
    </lineage>
</organism>
<evidence type="ECO:0000256" key="8">
    <source>
        <dbReference type="ARBA" id="ARBA00023136"/>
    </source>
</evidence>
<evidence type="ECO:0000256" key="3">
    <source>
        <dbReference type="ARBA" id="ARBA00022448"/>
    </source>
</evidence>
<feature type="compositionally biased region" description="Polar residues" evidence="9">
    <location>
        <begin position="16"/>
        <end position="39"/>
    </location>
</feature>
<evidence type="ECO:0000256" key="2">
    <source>
        <dbReference type="ARBA" id="ARBA00008807"/>
    </source>
</evidence>
<protein>
    <recommendedName>
        <fullName evidence="13">OPT family small oligopeptide transporter</fullName>
    </recommendedName>
</protein>
<evidence type="ECO:0000256" key="5">
    <source>
        <dbReference type="ARBA" id="ARBA00022856"/>
    </source>
</evidence>
<dbReference type="Proteomes" id="UP000398389">
    <property type="component" value="Unassembled WGS sequence"/>
</dbReference>
<feature type="transmembrane region" description="Helical" evidence="10">
    <location>
        <begin position="341"/>
        <end position="362"/>
    </location>
</feature>
<evidence type="ECO:0000256" key="4">
    <source>
        <dbReference type="ARBA" id="ARBA00022692"/>
    </source>
</evidence>
<evidence type="ECO:0000256" key="1">
    <source>
        <dbReference type="ARBA" id="ARBA00004141"/>
    </source>
</evidence>
<dbReference type="InterPro" id="IPR004648">
    <property type="entry name" value="Oligpept_transpt"/>
</dbReference>
<feature type="transmembrane region" description="Helical" evidence="10">
    <location>
        <begin position="580"/>
        <end position="603"/>
    </location>
</feature>
<feature type="transmembrane region" description="Helical" evidence="10">
    <location>
        <begin position="731"/>
        <end position="749"/>
    </location>
</feature>
<feature type="transmembrane region" description="Helical" evidence="10">
    <location>
        <begin position="805"/>
        <end position="828"/>
    </location>
</feature>
<name>A0A5E8BZV0_9ASCO</name>
<keyword evidence="7 10" id="KW-1133">Transmembrane helix</keyword>
<keyword evidence="6" id="KW-0653">Protein transport</keyword>
<comment type="subcellular location">
    <subcellularLocation>
        <location evidence="1">Membrane</location>
        <topology evidence="1">Multi-pass membrane protein</topology>
    </subcellularLocation>
</comment>
<evidence type="ECO:0000256" key="7">
    <source>
        <dbReference type="ARBA" id="ARBA00022989"/>
    </source>
</evidence>
<evidence type="ECO:0008006" key="13">
    <source>
        <dbReference type="Google" id="ProtNLM"/>
    </source>
</evidence>